<dbReference type="SUPFAM" id="SSF101386">
    <property type="entry name" value="all-alpha NTP pyrophosphatases"/>
    <property type="match status" value="1"/>
</dbReference>
<dbReference type="InterPro" id="IPR004518">
    <property type="entry name" value="MazG-like_dom"/>
</dbReference>
<dbReference type="Proteomes" id="UP000278792">
    <property type="component" value="Unassembled WGS sequence"/>
</dbReference>
<proteinExistence type="predicted"/>
<name>A0A3N3E4T5_9VIBR</name>
<evidence type="ECO:0000313" key="3">
    <source>
        <dbReference type="Proteomes" id="UP000278792"/>
    </source>
</evidence>
<dbReference type="CDD" id="cd11535">
    <property type="entry name" value="NTP-PPase_SsMazG"/>
    <property type="match status" value="1"/>
</dbReference>
<keyword evidence="2" id="KW-0378">Hydrolase</keyword>
<organism evidence="2 3">
    <name type="scientific">Vibrio ponticus</name>
    <dbReference type="NCBI Taxonomy" id="265668"/>
    <lineage>
        <taxon>Bacteria</taxon>
        <taxon>Pseudomonadati</taxon>
        <taxon>Pseudomonadota</taxon>
        <taxon>Gammaproteobacteria</taxon>
        <taxon>Vibrionales</taxon>
        <taxon>Vibrionaceae</taxon>
        <taxon>Vibrio</taxon>
    </lineage>
</organism>
<accession>A0A3N3E4T5</accession>
<reference evidence="2 3" key="1">
    <citation type="submission" date="2018-11" db="EMBL/GenBank/DDBJ databases">
        <title>Vibrio ponticus strain CAIM 1751 pathogenic for the snapper Lutjanus guttatus.</title>
        <authorList>
            <person name="Soto-Rodriguez S."/>
            <person name="Lozano-Olvera R."/>
            <person name="Gomez-Gil B."/>
        </authorList>
    </citation>
    <scope>NUCLEOTIDE SEQUENCE [LARGE SCALE GENOMIC DNA]</scope>
    <source>
        <strain evidence="2 3">CAIM 1751</strain>
    </source>
</reference>
<dbReference type="PANTHER" id="PTHR42702">
    <property type="entry name" value="NUCLEOTIDE PYROPHOSPHOHYDROLASE"/>
    <property type="match status" value="1"/>
</dbReference>
<dbReference type="RefSeq" id="WP_123780752.1">
    <property type="nucleotide sequence ID" value="NZ_RKIK01000006.1"/>
</dbReference>
<gene>
    <name evidence="2" type="ORF">EGH82_04070</name>
</gene>
<dbReference type="GO" id="GO:0016787">
    <property type="term" value="F:hydrolase activity"/>
    <property type="evidence" value="ECO:0007669"/>
    <property type="project" value="UniProtKB-KW"/>
</dbReference>
<protein>
    <submittedName>
        <fullName evidence="2">Pyrophosphohydrolase</fullName>
    </submittedName>
</protein>
<sequence>MPELKPAPTLSDYQDYVAQLEVERHFADQPVLEKCLLLGEEVGELFKAIRKAQGIAIDPHSKVGEVGDEIADIFIYLCSIANRYEIDLEQAFLAKEEKNKLRNWQKS</sequence>
<evidence type="ECO:0000313" key="2">
    <source>
        <dbReference type="EMBL" id="ROV61744.1"/>
    </source>
</evidence>
<dbReference type="EMBL" id="RKIK01000006">
    <property type="protein sequence ID" value="ROV61744.1"/>
    <property type="molecule type" value="Genomic_DNA"/>
</dbReference>
<evidence type="ECO:0000259" key="1">
    <source>
        <dbReference type="Pfam" id="PF03819"/>
    </source>
</evidence>
<dbReference type="Gene3D" id="1.10.287.1080">
    <property type="entry name" value="MazG-like"/>
    <property type="match status" value="1"/>
</dbReference>
<dbReference type="AlphaFoldDB" id="A0A3N3E4T5"/>
<dbReference type="PANTHER" id="PTHR42702:SF1">
    <property type="entry name" value="REGULATORY PROTEIN FOR BETA-LACTAMASE"/>
    <property type="match status" value="1"/>
</dbReference>
<comment type="caution">
    <text evidence="2">The sequence shown here is derived from an EMBL/GenBank/DDBJ whole genome shotgun (WGS) entry which is preliminary data.</text>
</comment>
<feature type="domain" description="NTP pyrophosphohydrolase MazG-like" evidence="1">
    <location>
        <begin position="37"/>
        <end position="102"/>
    </location>
</feature>
<dbReference type="Pfam" id="PF03819">
    <property type="entry name" value="MazG"/>
    <property type="match status" value="1"/>
</dbReference>